<dbReference type="EMBL" id="CAUJNA010003399">
    <property type="protein sequence ID" value="CAJ1401099.1"/>
    <property type="molecule type" value="Genomic_DNA"/>
</dbReference>
<evidence type="ECO:0000313" key="4">
    <source>
        <dbReference type="Proteomes" id="UP001178507"/>
    </source>
</evidence>
<accession>A0AA36J8K5</accession>
<feature type="repeat" description="PPR" evidence="2">
    <location>
        <begin position="119"/>
        <end position="153"/>
    </location>
</feature>
<dbReference type="Pfam" id="PF13812">
    <property type="entry name" value="PPR_3"/>
    <property type="match status" value="1"/>
</dbReference>
<evidence type="ECO:0000256" key="2">
    <source>
        <dbReference type="PROSITE-ProRule" id="PRU00708"/>
    </source>
</evidence>
<name>A0AA36J8K5_9DINO</name>
<comment type="caution">
    <text evidence="3">The sequence shown here is derived from an EMBL/GenBank/DDBJ whole genome shotgun (WGS) entry which is preliminary data.</text>
</comment>
<dbReference type="PANTHER" id="PTHR47447:SF17">
    <property type="entry name" value="OS12G0638900 PROTEIN"/>
    <property type="match status" value="1"/>
</dbReference>
<protein>
    <recommendedName>
        <fullName evidence="5">Pentatricopeptide repeat-containing protein, chloroplastic</fullName>
    </recommendedName>
</protein>
<organism evidence="3 4">
    <name type="scientific">Effrenium voratum</name>
    <dbReference type="NCBI Taxonomy" id="2562239"/>
    <lineage>
        <taxon>Eukaryota</taxon>
        <taxon>Sar</taxon>
        <taxon>Alveolata</taxon>
        <taxon>Dinophyceae</taxon>
        <taxon>Suessiales</taxon>
        <taxon>Symbiodiniaceae</taxon>
        <taxon>Effrenium</taxon>
    </lineage>
</organism>
<sequence>MCRWHAALRTWKAEHRTLARRLWSLRAKGRWKEALALWQEEGPQQLEAAEAACAEALGAMVRVAAAAEAAQLLRKMRAQSLELGEVAVGSAVAACVAGGAWEEAIKLLAEVELWSVAPGVVAYNAALGACGRASSAESAAQLLRRMDRLQVAPTCRTFGAAVGAMGRGHAWQAAVGLLEKMRSSPGGADAVAHAGTVSACAKAIAWKQALQLLRPEVGEWLLEPMAPAALTVAIAACDRASLWQEALAVYTDMPNRKMVPSLASLNSALSACSRCSEWEQALAVRATAPSSDLVTSGLLVRAMERAGRWALGLALFESQAVEKGTVAFTAAISCCALGRRWQQALAILRRMPAQQVPMTRSTKNAVLSGQPSMSQQRLPIFQGPGPPRAARRAGGAMTLALAVFAMAATAEGAWYDGIPSVRVFGPADAELAQGFLDSHYNKLKMGEFSVDRLAVLLKRGDYKNLSIGVPFYTSVAGVGRLPEEVIVRKFYVESRLSSKTGGATKTFWRSVEGLLARETSLWATSQACPMRRCILQGDLLLSSTFGNETAEGPSSGGFIADTQVVGKVHLGTQQQFFFRNCELGGIVKGKLALNNVYLGVHGAPEVPVPNAPQMVSRRPTVDRVAEKPFLTEQDGIWEVVVPDVAEDTAGRYSGSSISIPIEDMYVAKEGDTAATINAGIIPKRGLLLTPGIYELSTPIVIMNPGFVVLGLGFPTLVAMADQPAILQLAENVRVASVLLEGGASVTMYQETQPLLHWSGALGVASDIFARVGSFNYSTAFLLPCQGRIASIFVQVEGIGVVLDHAWLWHADHDDCSARWPNSVSATTCKSSNALVVTGPDVIAYCLQAEHTFKDQVLWLGENGKLFFYQNELPYISPYPGDLFGRRYASYRVSPFVLKHLAVGLGSYSISIPGYSYVANVSAFLYPEAAQLQNVMVWHITSDNRTPFFENLACTRTGGRQLWEVYFMEAEFCQAGPRKGRSNITLLFRGLQVRTLHRTTLRRLLRGVQQGLCVAAGLRV</sequence>
<keyword evidence="4" id="KW-1185">Reference proteome</keyword>
<dbReference type="InterPro" id="IPR002885">
    <property type="entry name" value="PPR_rpt"/>
</dbReference>
<dbReference type="Proteomes" id="UP001178507">
    <property type="component" value="Unassembled WGS sequence"/>
</dbReference>
<proteinExistence type="predicted"/>
<evidence type="ECO:0000256" key="1">
    <source>
        <dbReference type="ARBA" id="ARBA00022737"/>
    </source>
</evidence>
<dbReference type="Gene3D" id="1.25.40.10">
    <property type="entry name" value="Tetratricopeptide repeat domain"/>
    <property type="match status" value="2"/>
</dbReference>
<evidence type="ECO:0000313" key="3">
    <source>
        <dbReference type="EMBL" id="CAJ1401099.1"/>
    </source>
</evidence>
<dbReference type="AlphaFoldDB" id="A0AA36J8K5"/>
<dbReference type="InterPro" id="IPR059186">
    <property type="entry name" value="SACTE_4363"/>
</dbReference>
<gene>
    <name evidence="3" type="ORF">EVOR1521_LOCUS24311</name>
</gene>
<dbReference type="CDD" id="cd23669">
    <property type="entry name" value="GH55_SacteLam55A-like"/>
    <property type="match status" value="1"/>
</dbReference>
<dbReference type="PROSITE" id="PS51375">
    <property type="entry name" value="PPR"/>
    <property type="match status" value="1"/>
</dbReference>
<reference evidence="3" key="1">
    <citation type="submission" date="2023-08" db="EMBL/GenBank/DDBJ databases">
        <authorList>
            <person name="Chen Y."/>
            <person name="Shah S."/>
            <person name="Dougan E. K."/>
            <person name="Thang M."/>
            <person name="Chan C."/>
        </authorList>
    </citation>
    <scope>NUCLEOTIDE SEQUENCE</scope>
</reference>
<keyword evidence="1" id="KW-0677">Repeat</keyword>
<dbReference type="InterPro" id="IPR011990">
    <property type="entry name" value="TPR-like_helical_dom_sf"/>
</dbReference>
<dbReference type="PANTHER" id="PTHR47447">
    <property type="entry name" value="OS03G0856100 PROTEIN"/>
    <property type="match status" value="1"/>
</dbReference>
<evidence type="ECO:0008006" key="5">
    <source>
        <dbReference type="Google" id="ProtNLM"/>
    </source>
</evidence>